<reference evidence="5 6" key="1">
    <citation type="submission" date="2024-06" db="EMBL/GenBank/DDBJ databases">
        <authorList>
            <person name="Kaempfer P."/>
            <person name="Viver T."/>
        </authorList>
    </citation>
    <scope>NUCLEOTIDE SEQUENCE [LARGE SCALE GENOMIC DNA]</scope>
    <source>
        <strain evidence="5 6">ST-119</strain>
    </source>
</reference>
<evidence type="ECO:0000256" key="1">
    <source>
        <dbReference type="ARBA" id="ARBA00004370"/>
    </source>
</evidence>
<keyword evidence="5" id="KW-0378">Hydrolase</keyword>
<evidence type="ECO:0000313" key="6">
    <source>
        <dbReference type="Proteomes" id="UP001629156"/>
    </source>
</evidence>
<sequence>MKQLKLLLAVTLLCSSCFSQTKSFIQLDSIFTLLHGQNQFNGEVFIAERGKIIFNKGYGFANEETKSRINGKTIFELASCSKQFTGAAIVLLKREGKVNYTDKLSKYIPELKFWEDVTIYDLLRHTSGIPDFIFSMDNNWDPQKIASNDDVITFYSSRKDTLEFKPKTAHRYSNTNYVLLASIIERVSGKKYGEYLADNIFKPLGMNNTFVYNRRKKAKKIENYAIGYVWAYNSFTKVTMENPEYNEQRVYYLDGVEGAAKVNSCAEDIYKWILALHSNTLLSQREFEEMTEITQTTAGSPIPYGFGLDLRKSENKMAFGHTGSWDGYSTLIYHDSIKDRTIIILENFNQGANAVTNVFEILDGRPLTMEYEKKIDIEEPIFIQFTGTYADEEGNEHIITYKDKHLIYNSNVAQWDMRFFPYAKNEFFAIRQGGRNGVLRFSKLDNGDIKLEMLEYGSLIGQGTRRNKS</sequence>
<dbReference type="Pfam" id="PF00144">
    <property type="entry name" value="Beta-lactamase"/>
    <property type="match status" value="1"/>
</dbReference>
<evidence type="ECO:0000256" key="3">
    <source>
        <dbReference type="SAM" id="SignalP"/>
    </source>
</evidence>
<dbReference type="Gene3D" id="3.40.710.10">
    <property type="entry name" value="DD-peptidase/beta-lactamase superfamily"/>
    <property type="match status" value="1"/>
</dbReference>
<keyword evidence="6" id="KW-1185">Reference proteome</keyword>
<comment type="subcellular location">
    <subcellularLocation>
        <location evidence="1">Membrane</location>
    </subcellularLocation>
</comment>
<name>A0ABW8YW27_9FLAO</name>
<dbReference type="PANTHER" id="PTHR46825">
    <property type="entry name" value="D-ALANYL-D-ALANINE-CARBOXYPEPTIDASE/ENDOPEPTIDASE AMPH"/>
    <property type="match status" value="1"/>
</dbReference>
<dbReference type="RefSeq" id="WP_408084530.1">
    <property type="nucleotide sequence ID" value="NZ_JBELPZ010000006.1"/>
</dbReference>
<gene>
    <name evidence="5" type="ORF">ABS766_07605</name>
</gene>
<keyword evidence="2" id="KW-0472">Membrane</keyword>
<organism evidence="5 6">
    <name type="scientific">Flavobacterium rhizosphaerae</name>
    <dbReference type="NCBI Taxonomy" id="3163298"/>
    <lineage>
        <taxon>Bacteria</taxon>
        <taxon>Pseudomonadati</taxon>
        <taxon>Bacteroidota</taxon>
        <taxon>Flavobacteriia</taxon>
        <taxon>Flavobacteriales</taxon>
        <taxon>Flavobacteriaceae</taxon>
        <taxon>Flavobacterium</taxon>
    </lineage>
</organism>
<comment type="caution">
    <text evidence="5">The sequence shown here is derived from an EMBL/GenBank/DDBJ whole genome shotgun (WGS) entry which is preliminary data.</text>
</comment>
<dbReference type="PANTHER" id="PTHR46825:SF11">
    <property type="entry name" value="PENICILLIN-BINDING PROTEIN 4"/>
    <property type="match status" value="1"/>
</dbReference>
<dbReference type="InterPro" id="IPR050491">
    <property type="entry name" value="AmpC-like"/>
</dbReference>
<accession>A0ABW8YW27</accession>
<feature type="domain" description="Beta-lactamase-related" evidence="4">
    <location>
        <begin position="44"/>
        <end position="351"/>
    </location>
</feature>
<dbReference type="SUPFAM" id="SSF56601">
    <property type="entry name" value="beta-lactamase/transpeptidase-like"/>
    <property type="match status" value="1"/>
</dbReference>
<evidence type="ECO:0000313" key="5">
    <source>
        <dbReference type="EMBL" id="MFL9844279.1"/>
    </source>
</evidence>
<dbReference type="EMBL" id="JBELPZ010000006">
    <property type="protein sequence ID" value="MFL9844279.1"/>
    <property type="molecule type" value="Genomic_DNA"/>
</dbReference>
<dbReference type="EC" id="3.1.1.103" evidence="5"/>
<keyword evidence="3" id="KW-0732">Signal</keyword>
<proteinExistence type="predicted"/>
<dbReference type="InterPro" id="IPR012338">
    <property type="entry name" value="Beta-lactam/transpept-like"/>
</dbReference>
<protein>
    <submittedName>
        <fullName evidence="5">Serine hydrolase domain-containing protein</fullName>
        <ecNumber evidence="5">3.1.1.103</ecNumber>
    </submittedName>
</protein>
<evidence type="ECO:0000259" key="4">
    <source>
        <dbReference type="Pfam" id="PF00144"/>
    </source>
</evidence>
<dbReference type="GO" id="GO:0016787">
    <property type="term" value="F:hydrolase activity"/>
    <property type="evidence" value="ECO:0007669"/>
    <property type="project" value="UniProtKB-KW"/>
</dbReference>
<feature type="chain" id="PRO_5045460062" evidence="3">
    <location>
        <begin position="22"/>
        <end position="469"/>
    </location>
</feature>
<evidence type="ECO:0000256" key="2">
    <source>
        <dbReference type="ARBA" id="ARBA00023136"/>
    </source>
</evidence>
<dbReference type="InterPro" id="IPR001466">
    <property type="entry name" value="Beta-lactam-related"/>
</dbReference>
<dbReference type="Proteomes" id="UP001629156">
    <property type="component" value="Unassembled WGS sequence"/>
</dbReference>
<feature type="signal peptide" evidence="3">
    <location>
        <begin position="1"/>
        <end position="21"/>
    </location>
</feature>